<name>A0ABT0L1X5_9GAMM</name>
<evidence type="ECO:0000313" key="3">
    <source>
        <dbReference type="EMBL" id="MCL1117726.1"/>
    </source>
</evidence>
<dbReference type="CDD" id="cd01646">
    <property type="entry name" value="RT_Bac_retron_I"/>
    <property type="match status" value="1"/>
</dbReference>
<dbReference type="SUPFAM" id="SSF56747">
    <property type="entry name" value="Prim-pol domain"/>
    <property type="match status" value="1"/>
</dbReference>
<comment type="caution">
    <text evidence="3">The sequence shown here is derived from an EMBL/GenBank/DDBJ whole genome shotgun (WGS) entry which is preliminary data.</text>
</comment>
<reference evidence="3 4" key="1">
    <citation type="submission" date="2022-01" db="EMBL/GenBank/DDBJ databases">
        <title>Whole genome-based taxonomy of the Shewanellaceae.</title>
        <authorList>
            <person name="Martin-Rodriguez A.J."/>
        </authorList>
    </citation>
    <scope>NUCLEOTIDE SEQUENCE [LARGE SCALE GENOMIC DNA]</scope>
    <source>
        <strain evidence="3 4">JCM 17801</strain>
    </source>
</reference>
<dbReference type="Pfam" id="PF00078">
    <property type="entry name" value="RVT_1"/>
    <property type="match status" value="1"/>
</dbReference>
<dbReference type="InterPro" id="IPR054347">
    <property type="entry name" value="TOTE_primase"/>
</dbReference>
<evidence type="ECO:0000313" key="4">
    <source>
        <dbReference type="Proteomes" id="UP001203212"/>
    </source>
</evidence>
<dbReference type="InterPro" id="IPR043502">
    <property type="entry name" value="DNA/RNA_pol_sf"/>
</dbReference>
<dbReference type="SUPFAM" id="SSF56672">
    <property type="entry name" value="DNA/RNA polymerases"/>
    <property type="match status" value="1"/>
</dbReference>
<feature type="domain" description="Reverse transcriptase" evidence="2">
    <location>
        <begin position="392"/>
        <end position="684"/>
    </location>
</feature>
<dbReference type="InterPro" id="IPR000477">
    <property type="entry name" value="RT_dom"/>
</dbReference>
<feature type="coiled-coil region" evidence="1">
    <location>
        <begin position="635"/>
        <end position="662"/>
    </location>
</feature>
<dbReference type="Pfam" id="PF22548">
    <property type="entry name" value="AEP-TOTE"/>
    <property type="match status" value="1"/>
</dbReference>
<evidence type="ECO:0000256" key="1">
    <source>
        <dbReference type="SAM" id="Coils"/>
    </source>
</evidence>
<dbReference type="RefSeq" id="WP_188841073.1">
    <property type="nucleotide sequence ID" value="NZ_BMOT01000005.1"/>
</dbReference>
<dbReference type="CDD" id="cd00525">
    <property type="entry name" value="AE_Prim_S_like"/>
    <property type="match status" value="1"/>
</dbReference>
<dbReference type="Proteomes" id="UP001203212">
    <property type="component" value="Unassembled WGS sequence"/>
</dbReference>
<organism evidence="3 4">
    <name type="scientific">Shewanella aestuarii</name>
    <dbReference type="NCBI Taxonomy" id="1028752"/>
    <lineage>
        <taxon>Bacteria</taxon>
        <taxon>Pseudomonadati</taxon>
        <taxon>Pseudomonadota</taxon>
        <taxon>Gammaproteobacteria</taxon>
        <taxon>Alteromonadales</taxon>
        <taxon>Shewanellaceae</taxon>
        <taxon>Shewanella</taxon>
    </lineage>
</organism>
<sequence>MYSKLAEKICEIFATDQGYFVEQMDDGSYRKKSGLVNSELIETQLKNSASIAIYQRNLNLTIKWICFDFDILKSNLENDLRSKASDELVRAVTAFCNQLDEIELPYLLEFSGNRGYHVWITFNEPTNYRTGYDIQQEILGKTALDYDENLIGIDLFPHTATPSGGVGSGVKMPLSKHKKSGIYSYLISSTAEIKNPVNHKELSIELINDSLKILTRHKPTNKSNIEKILGVFFEDYFIENDNHNRIKNIQVQKSGFSLDELLSHWSESEILSKLSSKIINKTPISHKERMLIVGILCNVYSNNNKELSNILLHEIFKTTENYNKEITTKAINSLRSFNFPSQDLIERILKVKFEKKLSIEDVIKQCIPKYLSYTDARFDFSTQDVEITRIAEVNYLFMNDEVQVKTIIEELDNKNSKELLSYIINFISGSKGYKYYKHIRNENKKTRELISLGSNLRVATSCILKQISYFLDIKINNNSHGYQINKGFSGGYIYKPWLYLWLKFISNINSSLENPLERNYYIVKTDINSFYNNIPHDNLKRLLLGDGNEDISAKYASLEEEAKDSYKKCLDALFFLTEDIVGSKIGLPQGPAYARYLAEIYLNDIDNEFQKKLASGEISLYQRYVDDIFFITKTEESANSLLKELEEKLSLMKLEINIEKTTISSISRFHDDFESYRSQSKYSVDQVSKRFVTSSDKQKEMAVEEFVNLIQSDSCQDDLSFIFSHLSGVKELTLLKNEQVKPAIKSEIGRGSLFKNIFNFILEMNDGWELIFEIDSFTPLQSEVLTSSIISAMEINRSNISSLKVIVERIENKLSTSDIVFEHLAYMKIFFNCKMTTKNIPAKYYISVLESCSNTREAFIDDELLSHLNTSINEIKSLTTFIKVIFTITFNDHVSKKQINDISNLFYAKLSIEKDEGRLDIHKESEIEFIDPSTAYKFYFLICLFTISDKNNSTDLVESMWEFCVNIFNSNSDGNIKAPSINWLNKLNLLNIDNRKANWVISSIVDGNLFRGISDDNGIFEKYHNTLLVYLTLDNPDKDNVDISEKLQELKGRSEFYNWLIDNEKVSIFPHSNKKWFERNIIENDVICLKKENTVLLRKPSNLFIKKSAPPLIIDDYYERLVEHSNENLVSLKNKLSRKMFSEKIRFLLEIIDEHKGVSVYPSIYCAERVFYVDESSVFSIDFCYHSKIIFEDEFNNVTSFENTSDNFIDCYFKHISSYDKNAKLVYEKYLNNLLKIIDKDTFIIKLYSQICDAKFDETEFSYDIALAASLYLCLSNVEPTKRIDIFTEQYAKFNKDFCDKHIFAVNDSIHLSKATPCSLIKTIVESLQLIINESSESLAFFLYKDFVHYQHTLEDILFNSELGNANITLSDFELNEINSSPLSRRVNLKSIYFDFDNTRIINPTSQEITLFELKHINLLRSTDHTYTYIHNKSLYILSVNSSISSIFIDIEKRYEKIINSDGCTSSYPVSLKDESNISSLSNFDLAAEVIQHHRGIEIFEAEKILTDWLIRLPHKFHQPLTTLISAHEVMKSSEISSFIEKIKQMDASGSNLFLIKKIDDFNGTHRILFKDNELGRCVSSFSPLAIDSSKNEATLITDVIISGSQIITALKHYLSGTKPAKNSNYFECSDSDHKALLETFKKIKKLNICTVLYSEQAIDRIKSELVNIVNLEIKLEVIHGRDMSQNAFFGTTRKLSDRDKTLLRTMLKDKISIEALYEHLSYKGKLQSFDDIDLEGMNLITRYCSLPKKTFRFLNCGLKTNKDCKPFNRVLELSDR</sequence>
<evidence type="ECO:0000259" key="2">
    <source>
        <dbReference type="PROSITE" id="PS50878"/>
    </source>
</evidence>
<keyword evidence="1" id="KW-0175">Coiled coil</keyword>
<gene>
    <name evidence="3" type="ORF">L2689_10790</name>
</gene>
<accession>A0ABT0L1X5</accession>
<proteinExistence type="predicted"/>
<dbReference type="EMBL" id="JAKILK010000005">
    <property type="protein sequence ID" value="MCL1117726.1"/>
    <property type="molecule type" value="Genomic_DNA"/>
</dbReference>
<dbReference type="PROSITE" id="PS50878">
    <property type="entry name" value="RT_POL"/>
    <property type="match status" value="1"/>
</dbReference>
<protein>
    <recommendedName>
        <fullName evidence="2">Reverse transcriptase domain-containing protein</fullName>
    </recommendedName>
</protein>
<keyword evidence="4" id="KW-1185">Reference proteome</keyword>